<organism evidence="1 2">
    <name type="scientific">Mycena pura</name>
    <dbReference type="NCBI Taxonomy" id="153505"/>
    <lineage>
        <taxon>Eukaryota</taxon>
        <taxon>Fungi</taxon>
        <taxon>Dikarya</taxon>
        <taxon>Basidiomycota</taxon>
        <taxon>Agaricomycotina</taxon>
        <taxon>Agaricomycetes</taxon>
        <taxon>Agaricomycetidae</taxon>
        <taxon>Agaricales</taxon>
        <taxon>Marasmiineae</taxon>
        <taxon>Mycenaceae</taxon>
        <taxon>Mycena</taxon>
    </lineage>
</organism>
<evidence type="ECO:0000313" key="1">
    <source>
        <dbReference type="EMBL" id="KAJ7199192.1"/>
    </source>
</evidence>
<reference evidence="1" key="1">
    <citation type="submission" date="2023-03" db="EMBL/GenBank/DDBJ databases">
        <title>Massive genome expansion in bonnet fungi (Mycena s.s.) driven by repeated elements and novel gene families across ecological guilds.</title>
        <authorList>
            <consortium name="Lawrence Berkeley National Laboratory"/>
            <person name="Harder C.B."/>
            <person name="Miyauchi S."/>
            <person name="Viragh M."/>
            <person name="Kuo A."/>
            <person name="Thoen E."/>
            <person name="Andreopoulos B."/>
            <person name="Lu D."/>
            <person name="Skrede I."/>
            <person name="Drula E."/>
            <person name="Henrissat B."/>
            <person name="Morin E."/>
            <person name="Kohler A."/>
            <person name="Barry K."/>
            <person name="LaButti K."/>
            <person name="Morin E."/>
            <person name="Salamov A."/>
            <person name="Lipzen A."/>
            <person name="Mereny Z."/>
            <person name="Hegedus B."/>
            <person name="Baldrian P."/>
            <person name="Stursova M."/>
            <person name="Weitz H."/>
            <person name="Taylor A."/>
            <person name="Grigoriev I.V."/>
            <person name="Nagy L.G."/>
            <person name="Martin F."/>
            <person name="Kauserud H."/>
        </authorList>
    </citation>
    <scope>NUCLEOTIDE SEQUENCE</scope>
    <source>
        <strain evidence="1">9144</strain>
    </source>
</reference>
<protein>
    <submittedName>
        <fullName evidence="1">Uncharacterized protein</fullName>
    </submittedName>
</protein>
<accession>A0AAD6V3Y0</accession>
<sequence>MHVQHAQQQAAGVYGGCVCSTQWRQGVQQGTHAYHGRLGEWWAAAQRMPRRARRPGPGLQAPPMYGGGGVHVYDVQQGKRYAAAGSSAARARRAYGTCQCMRAQRQGTRMMCGGRQQRSASRAMSAHWHACTAAGHAYDGRRVWRRLAAQRTPRRTGMCCARVPAWLYGKRQGACDARGVRGGQAHVYGVQRGERKLPAQRTWVGRRTGVGRVAGNKLGMRQVVGRQIAVHGYEWCNARAAVHRGTPRNACNVAGPAYVRSGGAHAYGVRQGEQRLSAQRKYTACAAAAAVPELVRNGAVQHCLREAWLVMASTGEQQIAHYWGACSPLSVWVAKTLVAVFSRRVSR</sequence>
<comment type="caution">
    <text evidence="1">The sequence shown here is derived from an EMBL/GenBank/DDBJ whole genome shotgun (WGS) entry which is preliminary data.</text>
</comment>
<proteinExistence type="predicted"/>
<dbReference type="Proteomes" id="UP001219525">
    <property type="component" value="Unassembled WGS sequence"/>
</dbReference>
<keyword evidence="2" id="KW-1185">Reference proteome</keyword>
<name>A0AAD6V3Y0_9AGAR</name>
<dbReference type="EMBL" id="JARJCW010000069">
    <property type="protein sequence ID" value="KAJ7199192.1"/>
    <property type="molecule type" value="Genomic_DNA"/>
</dbReference>
<dbReference type="AlphaFoldDB" id="A0AAD6V3Y0"/>
<gene>
    <name evidence="1" type="ORF">GGX14DRAFT_401497</name>
</gene>
<evidence type="ECO:0000313" key="2">
    <source>
        <dbReference type="Proteomes" id="UP001219525"/>
    </source>
</evidence>